<reference evidence="2 3" key="1">
    <citation type="submission" date="2019-02" db="EMBL/GenBank/DDBJ databases">
        <title>Genomic Encyclopedia of Type Strains, Phase IV (KMG-IV): sequencing the most valuable type-strain genomes for metagenomic binning, comparative biology and taxonomic classification.</title>
        <authorList>
            <person name="Goeker M."/>
        </authorList>
    </citation>
    <scope>NUCLEOTIDE SEQUENCE [LARGE SCALE GENOMIC DNA]</scope>
    <source>
        <strain evidence="2 3">DSM 29486</strain>
    </source>
</reference>
<dbReference type="Gene3D" id="1.20.5.340">
    <property type="match status" value="1"/>
</dbReference>
<keyword evidence="1" id="KW-0175">Coiled coil</keyword>
<evidence type="ECO:0000313" key="3">
    <source>
        <dbReference type="Proteomes" id="UP000292927"/>
    </source>
</evidence>
<accession>A0A4Q7PS76</accession>
<gene>
    <name evidence="2" type="ORF">EV209_1111</name>
</gene>
<keyword evidence="3" id="KW-1185">Reference proteome</keyword>
<dbReference type="AlphaFoldDB" id="A0A4Q7PS76"/>
<comment type="caution">
    <text evidence="2">The sequence shown here is derived from an EMBL/GenBank/DDBJ whole genome shotgun (WGS) entry which is preliminary data.</text>
</comment>
<proteinExistence type="predicted"/>
<sequence length="174" mass="20425">MQEDVVLEYLIKIDGRVTKLQEEMQGSLGQLDEKVVKFQEEMQGNLDRLEGRVTKLQEDMQSMRTELSGLQERIAALEQGQEAIRQELHVLREIQQGVILEYEDRIWDSIKIIGEGHEILNEKLDRTVEECSIDEMDKLFINKIRMDTACLKKKVLLEVEEIRKQLEDWKRPAS</sequence>
<dbReference type="EMBL" id="SGXF01000001">
    <property type="protein sequence ID" value="RZT02978.1"/>
    <property type="molecule type" value="Genomic_DNA"/>
</dbReference>
<evidence type="ECO:0000256" key="1">
    <source>
        <dbReference type="SAM" id="Coils"/>
    </source>
</evidence>
<feature type="coiled-coil region" evidence="1">
    <location>
        <begin position="39"/>
        <end position="87"/>
    </location>
</feature>
<organism evidence="2 3">
    <name type="scientific">Cuneatibacter caecimuris</name>
    <dbReference type="NCBI Taxonomy" id="1796618"/>
    <lineage>
        <taxon>Bacteria</taxon>
        <taxon>Bacillati</taxon>
        <taxon>Bacillota</taxon>
        <taxon>Clostridia</taxon>
        <taxon>Lachnospirales</taxon>
        <taxon>Lachnospiraceae</taxon>
        <taxon>Cuneatibacter</taxon>
    </lineage>
</organism>
<dbReference type="Proteomes" id="UP000292927">
    <property type="component" value="Unassembled WGS sequence"/>
</dbReference>
<name>A0A4Q7PS76_9FIRM</name>
<evidence type="ECO:0000313" key="2">
    <source>
        <dbReference type="EMBL" id="RZT02978.1"/>
    </source>
</evidence>
<dbReference type="RefSeq" id="WP_130433800.1">
    <property type="nucleotide sequence ID" value="NZ_SGXF01000001.1"/>
</dbReference>
<protein>
    <submittedName>
        <fullName evidence="2">Uncharacterized protein</fullName>
    </submittedName>
</protein>